<comment type="similarity">
    <text evidence="2">Belongs to the monovalent cation:proton antiporter 2 (CPA2) transporter (TC 2.A.37) family.</text>
</comment>
<dbReference type="GO" id="GO:0008324">
    <property type="term" value="F:monoatomic cation transmembrane transporter activity"/>
    <property type="evidence" value="ECO:0007669"/>
    <property type="project" value="InterPro"/>
</dbReference>
<keyword evidence="6 8" id="KW-1133">Transmembrane helix</keyword>
<dbReference type="Gene3D" id="1.20.1530.20">
    <property type="match status" value="1"/>
</dbReference>
<evidence type="ECO:0000313" key="11">
    <source>
        <dbReference type="EMBL" id="SFN04519.1"/>
    </source>
</evidence>
<evidence type="ECO:0000256" key="6">
    <source>
        <dbReference type="ARBA" id="ARBA00022989"/>
    </source>
</evidence>
<sequence>MQEGIIAYVSLLFGLSVLVLMLCHKLKIPVLVGLIITGLIAGPYGLGIVHRGHEVEVLAEIGVILLLFSIGLEFSMKELFRIKRFVFIGGLLQVIITTGLAYGASVVLGIPGHRSLVLGLLISLSSTAIVVKELERKGELHTPHGRVVLGMLIFQDLSIVPIMLTIPLLAGDGLAPAALATNTIKGILIVAVALIGAKWVVPSLLFQITRTRIRELFLLSVITVCMGISWATAQVGLSFALGAFLAGLVLSESEYARQALGNIIPFRDVFTTFFFVSIGMLMDTSLLVQKPAFVLLGIAGVLTLKATAACTAALLLGMPIRTAVIAALALSQIGEFSFVLAGSAFSEGILGKNEYNLFLLVSIMTMILSPFLLEFAPRLGYSIARLPMPSKIRQGYYAKSRLEKDPKNHLVIIGFGITGRHMAQACRVFKIPYAVLEMNPETVRTERERGEPIFYGDATHESSLEQVHVREAKAVVVAINDPTATRRIVELLKKLRRELQVIVRTRYLQEVEELRRLGADEVIVEELETSLAMFARVLNKFLVPLNEIERLVVMLGSDGYRMMREDDYAGKIVTQLKPFTVDLEVMSFRVEEGSSFDGATLAQLELRKKYGVSAVAVRRGNNLFANPSPDMEIRAGDLVVLLGSPLDIMKARGLFLSNPQKEGEEGSNPVAGSE</sequence>
<keyword evidence="3" id="KW-0813">Transport</keyword>
<feature type="transmembrane region" description="Helical" evidence="8">
    <location>
        <begin position="55"/>
        <end position="74"/>
    </location>
</feature>
<feature type="transmembrane region" description="Helical" evidence="8">
    <location>
        <begin position="357"/>
        <end position="376"/>
    </location>
</feature>
<dbReference type="STRING" id="39841.SAMN05660836_02463"/>
<feature type="transmembrane region" description="Helical" evidence="8">
    <location>
        <begin position="268"/>
        <end position="288"/>
    </location>
</feature>
<keyword evidence="7 8" id="KW-0472">Membrane</keyword>
<gene>
    <name evidence="11" type="ORF">SAMN05660836_02463</name>
</gene>
<feature type="transmembrane region" description="Helical" evidence="8">
    <location>
        <begin position="30"/>
        <end position="49"/>
    </location>
</feature>
<feature type="transmembrane region" description="Helical" evidence="8">
    <location>
        <begin position="116"/>
        <end position="135"/>
    </location>
</feature>
<dbReference type="InterPro" id="IPR036721">
    <property type="entry name" value="RCK_C_sf"/>
</dbReference>
<dbReference type="OrthoDB" id="9781411at2"/>
<dbReference type="GO" id="GO:0016020">
    <property type="term" value="C:membrane"/>
    <property type="evidence" value="ECO:0007669"/>
    <property type="project" value="UniProtKB-SubCell"/>
</dbReference>
<protein>
    <submittedName>
        <fullName evidence="11">Monovalent cation:H+ antiporter-2, CPA2 family</fullName>
    </submittedName>
</protein>
<feature type="domain" description="RCK N-terminal" evidence="9">
    <location>
        <begin position="407"/>
        <end position="524"/>
    </location>
</feature>
<dbReference type="Pfam" id="PF02254">
    <property type="entry name" value="TrkA_N"/>
    <property type="match status" value="1"/>
</dbReference>
<dbReference type="InterPro" id="IPR006037">
    <property type="entry name" value="RCK_C"/>
</dbReference>
<dbReference type="PROSITE" id="PS51201">
    <property type="entry name" value="RCK_N"/>
    <property type="match status" value="1"/>
</dbReference>
<dbReference type="SUPFAM" id="SSF116726">
    <property type="entry name" value="TrkA C-terminal domain-like"/>
    <property type="match status" value="1"/>
</dbReference>
<feature type="transmembrane region" description="Helical" evidence="8">
    <location>
        <begin position="182"/>
        <end position="201"/>
    </location>
</feature>
<dbReference type="SUPFAM" id="SSF51735">
    <property type="entry name" value="NAD(P)-binding Rossmann-fold domains"/>
    <property type="match status" value="1"/>
</dbReference>
<dbReference type="AlphaFoldDB" id="A0A1I4VU00"/>
<dbReference type="GO" id="GO:0006813">
    <property type="term" value="P:potassium ion transport"/>
    <property type="evidence" value="ECO:0007669"/>
    <property type="project" value="UniProtKB-KW"/>
</dbReference>
<evidence type="ECO:0000313" key="12">
    <source>
        <dbReference type="Proteomes" id="UP000199611"/>
    </source>
</evidence>
<evidence type="ECO:0000256" key="1">
    <source>
        <dbReference type="ARBA" id="ARBA00004141"/>
    </source>
</evidence>
<reference evidence="11 12" key="1">
    <citation type="submission" date="2016-10" db="EMBL/GenBank/DDBJ databases">
        <authorList>
            <person name="de Groot N.N."/>
        </authorList>
    </citation>
    <scope>NUCLEOTIDE SEQUENCE [LARGE SCALE GENOMIC DNA]</scope>
    <source>
        <strain evidence="11 12">DSM 9990</strain>
    </source>
</reference>
<keyword evidence="4" id="KW-0406">Ion transport</keyword>
<evidence type="ECO:0000256" key="3">
    <source>
        <dbReference type="ARBA" id="ARBA00022448"/>
    </source>
</evidence>
<evidence type="ECO:0000259" key="9">
    <source>
        <dbReference type="PROSITE" id="PS51201"/>
    </source>
</evidence>
<feature type="transmembrane region" description="Helical" evidence="8">
    <location>
        <begin position="86"/>
        <end position="110"/>
    </location>
</feature>
<dbReference type="Pfam" id="PF02080">
    <property type="entry name" value="TrkA_C"/>
    <property type="match status" value="1"/>
</dbReference>
<proteinExistence type="inferred from homology"/>
<evidence type="ECO:0000259" key="10">
    <source>
        <dbReference type="PROSITE" id="PS51202"/>
    </source>
</evidence>
<dbReference type="EMBL" id="FOUU01000011">
    <property type="protein sequence ID" value="SFN04519.1"/>
    <property type="molecule type" value="Genomic_DNA"/>
</dbReference>
<feature type="transmembrane region" description="Helical" evidence="8">
    <location>
        <begin position="237"/>
        <end position="256"/>
    </location>
</feature>
<keyword evidence="12" id="KW-1185">Reference proteome</keyword>
<evidence type="ECO:0000256" key="8">
    <source>
        <dbReference type="SAM" id="Phobius"/>
    </source>
</evidence>
<organism evidence="11 12">
    <name type="scientific">Thermodesulforhabdus norvegica</name>
    <dbReference type="NCBI Taxonomy" id="39841"/>
    <lineage>
        <taxon>Bacteria</taxon>
        <taxon>Pseudomonadati</taxon>
        <taxon>Thermodesulfobacteriota</taxon>
        <taxon>Syntrophobacteria</taxon>
        <taxon>Syntrophobacterales</taxon>
        <taxon>Thermodesulforhabdaceae</taxon>
        <taxon>Thermodesulforhabdus</taxon>
    </lineage>
</organism>
<dbReference type="GO" id="GO:0015297">
    <property type="term" value="F:antiporter activity"/>
    <property type="evidence" value="ECO:0007669"/>
    <property type="project" value="InterPro"/>
</dbReference>
<accession>A0A1I4VU00</accession>
<name>A0A1I4VU00_9BACT</name>
<dbReference type="InterPro" id="IPR038770">
    <property type="entry name" value="Na+/solute_symporter_sf"/>
</dbReference>
<keyword evidence="5 8" id="KW-0812">Transmembrane</keyword>
<dbReference type="Pfam" id="PF00999">
    <property type="entry name" value="Na_H_Exchanger"/>
    <property type="match status" value="1"/>
</dbReference>
<dbReference type="InterPro" id="IPR003148">
    <property type="entry name" value="RCK_N"/>
</dbReference>
<dbReference type="Gene3D" id="3.30.70.1450">
    <property type="entry name" value="Regulator of K+ conductance, C-terminal domain"/>
    <property type="match status" value="1"/>
</dbReference>
<evidence type="ECO:0000256" key="7">
    <source>
        <dbReference type="ARBA" id="ARBA00023136"/>
    </source>
</evidence>
<feature type="transmembrane region" description="Helical" evidence="8">
    <location>
        <begin position="147"/>
        <end position="170"/>
    </location>
</feature>
<feature type="transmembrane region" description="Helical" evidence="8">
    <location>
        <begin position="294"/>
        <end position="316"/>
    </location>
</feature>
<feature type="transmembrane region" description="Helical" evidence="8">
    <location>
        <begin position="323"/>
        <end position="345"/>
    </location>
</feature>
<comment type="subcellular location">
    <subcellularLocation>
        <location evidence="1">Membrane</location>
        <topology evidence="1">Multi-pass membrane protein</topology>
    </subcellularLocation>
</comment>
<dbReference type="RefSeq" id="WP_093396176.1">
    <property type="nucleotide sequence ID" value="NZ_FOUU01000011.1"/>
</dbReference>
<dbReference type="PROSITE" id="PS51202">
    <property type="entry name" value="RCK_C"/>
    <property type="match status" value="1"/>
</dbReference>
<dbReference type="Proteomes" id="UP000199611">
    <property type="component" value="Unassembled WGS sequence"/>
</dbReference>
<dbReference type="InterPro" id="IPR006153">
    <property type="entry name" value="Cation/H_exchanger_TM"/>
</dbReference>
<dbReference type="Gene3D" id="3.40.50.720">
    <property type="entry name" value="NAD(P)-binding Rossmann-like Domain"/>
    <property type="match status" value="1"/>
</dbReference>
<dbReference type="GO" id="GO:1902600">
    <property type="term" value="P:proton transmembrane transport"/>
    <property type="evidence" value="ECO:0007669"/>
    <property type="project" value="InterPro"/>
</dbReference>
<evidence type="ECO:0000256" key="5">
    <source>
        <dbReference type="ARBA" id="ARBA00022692"/>
    </source>
</evidence>
<feature type="transmembrane region" description="Helical" evidence="8">
    <location>
        <begin position="6"/>
        <end position="23"/>
    </location>
</feature>
<dbReference type="PANTHER" id="PTHR42751">
    <property type="entry name" value="SODIUM/HYDROGEN EXCHANGER FAMILY/TRKA DOMAIN PROTEIN"/>
    <property type="match status" value="1"/>
</dbReference>
<feature type="domain" description="RCK C-terminal" evidence="10">
    <location>
        <begin position="573"/>
        <end position="657"/>
    </location>
</feature>
<dbReference type="PANTHER" id="PTHR42751:SF3">
    <property type="entry name" value="SODIUM_GLUTAMATE SYMPORTER"/>
    <property type="match status" value="1"/>
</dbReference>
<evidence type="ECO:0000256" key="4">
    <source>
        <dbReference type="ARBA" id="ARBA00022538"/>
    </source>
</evidence>
<evidence type="ECO:0000256" key="2">
    <source>
        <dbReference type="ARBA" id="ARBA00005551"/>
    </source>
</evidence>
<dbReference type="InterPro" id="IPR036291">
    <property type="entry name" value="NAD(P)-bd_dom_sf"/>
</dbReference>
<keyword evidence="4" id="KW-0630">Potassium</keyword>
<keyword evidence="4" id="KW-0633">Potassium transport</keyword>